<organism evidence="2 3">
    <name type="scientific">Ficus carica</name>
    <name type="common">Common fig</name>
    <dbReference type="NCBI Taxonomy" id="3494"/>
    <lineage>
        <taxon>Eukaryota</taxon>
        <taxon>Viridiplantae</taxon>
        <taxon>Streptophyta</taxon>
        <taxon>Embryophyta</taxon>
        <taxon>Tracheophyta</taxon>
        <taxon>Spermatophyta</taxon>
        <taxon>Magnoliopsida</taxon>
        <taxon>eudicotyledons</taxon>
        <taxon>Gunneridae</taxon>
        <taxon>Pentapetalae</taxon>
        <taxon>rosids</taxon>
        <taxon>fabids</taxon>
        <taxon>Rosales</taxon>
        <taxon>Moraceae</taxon>
        <taxon>Ficeae</taxon>
        <taxon>Ficus</taxon>
    </lineage>
</organism>
<feature type="region of interest" description="Disordered" evidence="1">
    <location>
        <begin position="80"/>
        <end position="107"/>
    </location>
</feature>
<feature type="region of interest" description="Disordered" evidence="1">
    <location>
        <begin position="43"/>
        <end position="62"/>
    </location>
</feature>
<evidence type="ECO:0000313" key="3">
    <source>
        <dbReference type="Proteomes" id="UP001187192"/>
    </source>
</evidence>
<sequence>MLRWFSHIVRRWTGLGTPTLKPTTSSTLGSSQFQRNIFGFQLPPRYESDHSHSRTKGNSTQDVVSSFTSYPIELPILSASNPRSLSMGLPLPSPARPSEHSPGFDTT</sequence>
<comment type="caution">
    <text evidence="2">The sequence shown here is derived from an EMBL/GenBank/DDBJ whole genome shotgun (WGS) entry which is preliminary data.</text>
</comment>
<evidence type="ECO:0000313" key="2">
    <source>
        <dbReference type="EMBL" id="GMN31979.1"/>
    </source>
</evidence>
<dbReference type="EMBL" id="BTGU01003417">
    <property type="protein sequence ID" value="GMN31979.1"/>
    <property type="molecule type" value="Genomic_DNA"/>
</dbReference>
<reference evidence="2" key="1">
    <citation type="submission" date="2023-07" db="EMBL/GenBank/DDBJ databases">
        <title>draft genome sequence of fig (Ficus carica).</title>
        <authorList>
            <person name="Takahashi T."/>
            <person name="Nishimura K."/>
        </authorList>
    </citation>
    <scope>NUCLEOTIDE SEQUENCE</scope>
</reference>
<name>A0AA87Z847_FICCA</name>
<dbReference type="AlphaFoldDB" id="A0AA87Z847"/>
<gene>
    <name evidence="2" type="ORF">TIFTF001_044643</name>
</gene>
<protein>
    <submittedName>
        <fullName evidence="2">Uncharacterized protein</fullName>
    </submittedName>
</protein>
<dbReference type="Proteomes" id="UP001187192">
    <property type="component" value="Unassembled WGS sequence"/>
</dbReference>
<evidence type="ECO:0000256" key="1">
    <source>
        <dbReference type="SAM" id="MobiDB-lite"/>
    </source>
</evidence>
<keyword evidence="3" id="KW-1185">Reference proteome</keyword>
<proteinExistence type="predicted"/>
<accession>A0AA87Z847</accession>